<dbReference type="InterPro" id="IPR011059">
    <property type="entry name" value="Metal-dep_hydrolase_composite"/>
</dbReference>
<feature type="domain" description="Amidohydrolase-related" evidence="1">
    <location>
        <begin position="103"/>
        <end position="431"/>
    </location>
</feature>
<name>A0A1G9RCJ4_9FLAO</name>
<gene>
    <name evidence="2" type="ORF">SAMN04488514_10666</name>
</gene>
<dbReference type="OrthoDB" id="9797498at2"/>
<dbReference type="AlphaFoldDB" id="A0A1G9RCJ4"/>
<dbReference type="Gene3D" id="1.20.58.520">
    <property type="entry name" value="Amidohydrolase"/>
    <property type="match status" value="1"/>
</dbReference>
<dbReference type="InterPro" id="IPR032466">
    <property type="entry name" value="Metal_Hydrolase"/>
</dbReference>
<keyword evidence="3" id="KW-1185">Reference proteome</keyword>
<dbReference type="Gene3D" id="3.30.110.90">
    <property type="entry name" value="Amidohydrolase"/>
    <property type="match status" value="1"/>
</dbReference>
<dbReference type="RefSeq" id="WP_089889990.1">
    <property type="nucleotide sequence ID" value="NZ_FNGV01000006.1"/>
</dbReference>
<dbReference type="GO" id="GO:0016810">
    <property type="term" value="F:hydrolase activity, acting on carbon-nitrogen (but not peptide) bonds"/>
    <property type="evidence" value="ECO:0007669"/>
    <property type="project" value="InterPro"/>
</dbReference>
<dbReference type="PANTHER" id="PTHR43135">
    <property type="entry name" value="ALPHA-D-RIBOSE 1-METHYLPHOSPHONATE 5-TRIPHOSPHATE DIPHOSPHATASE"/>
    <property type="match status" value="1"/>
</dbReference>
<dbReference type="PROSITE" id="PS51257">
    <property type="entry name" value="PROKAR_LIPOPROTEIN"/>
    <property type="match status" value="1"/>
</dbReference>
<dbReference type="SUPFAM" id="SSF51556">
    <property type="entry name" value="Metallo-dependent hydrolases"/>
    <property type="match status" value="1"/>
</dbReference>
<evidence type="ECO:0000259" key="1">
    <source>
        <dbReference type="Pfam" id="PF01979"/>
    </source>
</evidence>
<reference evidence="2 3" key="1">
    <citation type="submission" date="2016-10" db="EMBL/GenBank/DDBJ databases">
        <authorList>
            <person name="de Groot N.N."/>
        </authorList>
    </citation>
    <scope>NUCLEOTIDE SEQUENCE [LARGE SCALE GENOMIC DNA]</scope>
    <source>
        <strain evidence="2 3">DSM 19886</strain>
    </source>
</reference>
<dbReference type="Gene3D" id="2.30.40.10">
    <property type="entry name" value="Urease, subunit C, domain 1"/>
    <property type="match status" value="1"/>
</dbReference>
<dbReference type="SUPFAM" id="SSF51338">
    <property type="entry name" value="Composite domain of metallo-dependent hydrolases"/>
    <property type="match status" value="1"/>
</dbReference>
<dbReference type="STRING" id="192904.SAMN04488514_10666"/>
<evidence type="ECO:0000313" key="2">
    <source>
        <dbReference type="EMBL" id="SDM20587.1"/>
    </source>
</evidence>
<dbReference type="PANTHER" id="PTHR43135:SF3">
    <property type="entry name" value="ALPHA-D-RIBOSE 1-METHYLPHOSPHONATE 5-TRIPHOSPHATE DIPHOSPHATASE"/>
    <property type="match status" value="1"/>
</dbReference>
<evidence type="ECO:0000313" key="3">
    <source>
        <dbReference type="Proteomes" id="UP000199440"/>
    </source>
</evidence>
<dbReference type="InterPro" id="IPR006680">
    <property type="entry name" value="Amidohydro-rel"/>
</dbReference>
<accession>A0A1G9RCJ4</accession>
<dbReference type="Gene3D" id="3.40.50.10910">
    <property type="entry name" value="Amidohydrolase"/>
    <property type="match status" value="1"/>
</dbReference>
<proteinExistence type="predicted"/>
<dbReference type="Proteomes" id="UP000199440">
    <property type="component" value="Unassembled WGS sequence"/>
</dbReference>
<organism evidence="2 3">
    <name type="scientific">Kriegella aquimaris</name>
    <dbReference type="NCBI Taxonomy" id="192904"/>
    <lineage>
        <taxon>Bacteria</taxon>
        <taxon>Pseudomonadati</taxon>
        <taxon>Bacteroidota</taxon>
        <taxon>Flavobacteriia</taxon>
        <taxon>Flavobacteriales</taxon>
        <taxon>Flavobacteriaceae</taxon>
        <taxon>Kriegella</taxon>
    </lineage>
</organism>
<protein>
    <submittedName>
        <fullName evidence="2">Imidazolonepropionase</fullName>
    </submittedName>
</protein>
<dbReference type="InterPro" id="IPR051781">
    <property type="entry name" value="Metallo-dep_Hydrolase"/>
</dbReference>
<sequence length="436" mass="47756">MRTIPTYLICLILAVSCAEQPQTKQETIIKEVVKPLYSLNTNEIREGDKTIAIAGATLVDGNGSEPIENALVIVKNNTIDFVGNASEDEIPEDAKIFDATGMTLLPGLIDAHFHGDSEKMTTMFLQKGVTSVRDPGAWNASYDDARLSGKAIPRLFLTGPHIDSYPPAYPKNSYLIQDAMEGEIAVNKFADEGATAIKVYFRISTEMIQTICETAAKRGLPVTAHLEITNAIDAINAGLDGIEHITSFGTALLSPREAEDYKNLILGDNGARGRGRYEVWNTLDIDNNAKVDSIIPFLVENETFISPTLAVFERQSDKGDSVEVNGFANMLKFVGKAKKGGAKIVVGSHTFVPYADLGNAYYREMELLKEAGMTNMQVISAATLQNARFFRIDERLGSIEKGKIADLILLRQNPLDDLKAMNTVEKVMLNGVFRDL</sequence>
<dbReference type="Pfam" id="PF01979">
    <property type="entry name" value="Amidohydro_1"/>
    <property type="match status" value="1"/>
</dbReference>
<dbReference type="EMBL" id="FNGV01000006">
    <property type="protein sequence ID" value="SDM20587.1"/>
    <property type="molecule type" value="Genomic_DNA"/>
</dbReference>